<evidence type="ECO:0000256" key="1">
    <source>
        <dbReference type="ARBA" id="ARBA00009981"/>
    </source>
</evidence>
<dbReference type="SUPFAM" id="SSF143120">
    <property type="entry name" value="YefM-like"/>
    <property type="match status" value="1"/>
</dbReference>
<evidence type="ECO:0000313" key="2">
    <source>
        <dbReference type="EMBL" id="KKN48799.1"/>
    </source>
</evidence>
<comment type="caution">
    <text evidence="2">The sequence shown here is derived from an EMBL/GenBank/DDBJ whole genome shotgun (WGS) entry which is preliminary data.</text>
</comment>
<protein>
    <recommendedName>
        <fullName evidence="3">Antitoxin</fullName>
    </recommendedName>
</protein>
<dbReference type="Pfam" id="PF02604">
    <property type="entry name" value="PhdYeFM_antitox"/>
    <property type="match status" value="1"/>
</dbReference>
<gene>
    <name evidence="2" type="ORF">LCGC14_0649440</name>
</gene>
<reference evidence="2" key="1">
    <citation type="journal article" date="2015" name="Nature">
        <title>Complex archaea that bridge the gap between prokaryotes and eukaryotes.</title>
        <authorList>
            <person name="Spang A."/>
            <person name="Saw J.H."/>
            <person name="Jorgensen S.L."/>
            <person name="Zaremba-Niedzwiedzka K."/>
            <person name="Martijn J."/>
            <person name="Lind A.E."/>
            <person name="van Eijk R."/>
            <person name="Schleper C."/>
            <person name="Guy L."/>
            <person name="Ettema T.J."/>
        </authorList>
    </citation>
    <scope>NUCLEOTIDE SEQUENCE</scope>
</reference>
<dbReference type="InterPro" id="IPR006442">
    <property type="entry name" value="Antitoxin_Phd/YefM"/>
</dbReference>
<dbReference type="AlphaFoldDB" id="A0A0F9R255"/>
<name>A0A0F9R255_9ZZZZ</name>
<proteinExistence type="inferred from homology"/>
<comment type="similarity">
    <text evidence="1">Belongs to the phD/YefM antitoxin family.</text>
</comment>
<dbReference type="Gene3D" id="3.40.1620.10">
    <property type="entry name" value="YefM-like domain"/>
    <property type="match status" value="1"/>
</dbReference>
<dbReference type="NCBIfam" id="TIGR01552">
    <property type="entry name" value="phd_fam"/>
    <property type="match status" value="1"/>
</dbReference>
<evidence type="ECO:0008006" key="3">
    <source>
        <dbReference type="Google" id="ProtNLM"/>
    </source>
</evidence>
<dbReference type="EMBL" id="LAZR01001203">
    <property type="protein sequence ID" value="KKN48799.1"/>
    <property type="molecule type" value="Genomic_DNA"/>
</dbReference>
<dbReference type="InterPro" id="IPR036165">
    <property type="entry name" value="YefM-like_sf"/>
</dbReference>
<accession>A0A0F9R255</accession>
<sequence length="88" mass="10049">MDKIIGISELRNSISSIIKKVYQGSRYIIIQRSKPSAVLLSPEEVETLEVMADKDLLEDIKKAKEDILKGEFISYEDFFGKKLPDKSK</sequence>
<organism evidence="2">
    <name type="scientific">marine sediment metagenome</name>
    <dbReference type="NCBI Taxonomy" id="412755"/>
    <lineage>
        <taxon>unclassified sequences</taxon>
        <taxon>metagenomes</taxon>
        <taxon>ecological metagenomes</taxon>
    </lineage>
</organism>